<dbReference type="RefSeq" id="XP_002486680.1">
    <property type="nucleotide sequence ID" value="XM_002486635.1"/>
</dbReference>
<dbReference type="Proteomes" id="UP000001745">
    <property type="component" value="Unassembled WGS sequence"/>
</dbReference>
<dbReference type="OrthoDB" id="4358694at2759"/>
<dbReference type="InParanoid" id="B8MPK3"/>
<proteinExistence type="predicted"/>
<evidence type="ECO:0000313" key="4">
    <source>
        <dbReference type="Proteomes" id="UP000001745"/>
    </source>
</evidence>
<name>B8MPK3_TALSN</name>
<dbReference type="HOGENOM" id="CLU_1929012_0_0_1"/>
<evidence type="ECO:0000256" key="2">
    <source>
        <dbReference type="SAM" id="Phobius"/>
    </source>
</evidence>
<keyword evidence="2" id="KW-0812">Transmembrane</keyword>
<feature type="transmembrane region" description="Helical" evidence="2">
    <location>
        <begin position="51"/>
        <end position="71"/>
    </location>
</feature>
<keyword evidence="2" id="KW-1133">Transmembrane helix</keyword>
<feature type="region of interest" description="Disordered" evidence="1">
    <location>
        <begin position="112"/>
        <end position="131"/>
    </location>
</feature>
<evidence type="ECO:0000256" key="1">
    <source>
        <dbReference type="SAM" id="MobiDB-lite"/>
    </source>
</evidence>
<accession>B8MPK3</accession>
<keyword evidence="2" id="KW-0472">Membrane</keyword>
<dbReference type="PhylomeDB" id="B8MPK3"/>
<evidence type="ECO:0000313" key="3">
    <source>
        <dbReference type="EMBL" id="EED14442.1"/>
    </source>
</evidence>
<dbReference type="VEuPathDB" id="FungiDB:TSTA_106520"/>
<dbReference type="EMBL" id="EQ962658">
    <property type="protein sequence ID" value="EED14442.1"/>
    <property type="molecule type" value="Genomic_DNA"/>
</dbReference>
<protein>
    <submittedName>
        <fullName evidence="3">Uncharacterized protein</fullName>
    </submittedName>
</protein>
<reference evidence="4" key="1">
    <citation type="journal article" date="2015" name="Genome Announc.">
        <title>Genome sequence of the AIDS-associated pathogen Penicillium marneffei (ATCC18224) and its near taxonomic relative Talaromyces stipitatus (ATCC10500).</title>
        <authorList>
            <person name="Nierman W.C."/>
            <person name="Fedorova-Abrams N.D."/>
            <person name="Andrianopoulos A."/>
        </authorList>
    </citation>
    <scope>NUCLEOTIDE SEQUENCE [LARGE SCALE GENOMIC DNA]</scope>
    <source>
        <strain evidence="4">ATCC 10500 / CBS 375.48 / QM 6759 / NRRL 1006</strain>
    </source>
</reference>
<organism evidence="3 4">
    <name type="scientific">Talaromyces stipitatus (strain ATCC 10500 / CBS 375.48 / QM 6759 / NRRL 1006)</name>
    <name type="common">Penicillium stipitatum</name>
    <dbReference type="NCBI Taxonomy" id="441959"/>
    <lineage>
        <taxon>Eukaryota</taxon>
        <taxon>Fungi</taxon>
        <taxon>Dikarya</taxon>
        <taxon>Ascomycota</taxon>
        <taxon>Pezizomycotina</taxon>
        <taxon>Eurotiomycetes</taxon>
        <taxon>Eurotiomycetidae</taxon>
        <taxon>Eurotiales</taxon>
        <taxon>Trichocomaceae</taxon>
        <taxon>Talaromyces</taxon>
        <taxon>Talaromyces sect. Talaromyces</taxon>
    </lineage>
</organism>
<sequence length="131" mass="15011">MSSIHKRAQSKLCQRSTGRHLLGKWLSLYWLGTFMVLPIRDPDLQTEPRGVTVQTGLLYISSFFATFVNSIGLENVRWNYYVAYVVYTLLERRNMLTGKGVHTDIETIVRSPDARSDKEQEEASINITSKV</sequence>
<dbReference type="AlphaFoldDB" id="B8MPK3"/>
<gene>
    <name evidence="3" type="ORF">TSTA_106520</name>
</gene>
<keyword evidence="4" id="KW-1185">Reference proteome</keyword>
<feature type="transmembrane region" description="Helical" evidence="2">
    <location>
        <begin position="21"/>
        <end position="39"/>
    </location>
</feature>
<dbReference type="GeneID" id="8103552"/>